<protein>
    <submittedName>
        <fullName evidence="2">Uncharacterized protein</fullName>
    </submittedName>
</protein>
<feature type="region of interest" description="Disordered" evidence="1">
    <location>
        <begin position="1"/>
        <end position="31"/>
    </location>
</feature>
<gene>
    <name evidence="2" type="ORF">CcrSC_gp395</name>
</gene>
<dbReference type="EMBL" id="MH588547">
    <property type="protein sequence ID" value="AXQ69977.1"/>
    <property type="molecule type" value="Genomic_DNA"/>
</dbReference>
<keyword evidence="3" id="KW-1185">Reference proteome</keyword>
<evidence type="ECO:0000313" key="2">
    <source>
        <dbReference type="EMBL" id="AXQ69977.1"/>
    </source>
</evidence>
<reference evidence="2" key="1">
    <citation type="submission" date="2018-07" db="EMBL/GenBank/DDBJ databases">
        <authorList>
            <person name="Wilson K.M."/>
            <person name="Ely B."/>
        </authorList>
    </citation>
    <scope>NUCLEOTIDE SEQUENCE</scope>
</reference>
<reference evidence="2" key="2">
    <citation type="submission" date="2021-07" db="EMBL/GenBank/DDBJ databases">
        <title>Giant CbK-like Caulobacter bacteriophages have genetically divergent genomes.</title>
        <authorList>
            <person name="Wilson K."/>
            <person name="Ely B."/>
        </authorList>
    </citation>
    <scope>NUCLEOTIDE SEQUENCE</scope>
</reference>
<evidence type="ECO:0000313" key="3">
    <source>
        <dbReference type="Proteomes" id="UP000259683"/>
    </source>
</evidence>
<accession>A0A385EGE7</accession>
<proteinExistence type="predicted"/>
<dbReference type="Proteomes" id="UP000259683">
    <property type="component" value="Segment"/>
</dbReference>
<sequence length="74" mass="8329">MAWTWEARNSKTKEALSGTAATQGEARQMAEQGKDRLGFKNTGAYVTSPKGVVWHYGLRNDNRSGSVWRRLDKD</sequence>
<organism evidence="2 3">
    <name type="scientific">Caulobacter phage CcrSC</name>
    <dbReference type="NCBI Taxonomy" id="2283272"/>
    <lineage>
        <taxon>Viruses</taxon>
        <taxon>Duplodnaviria</taxon>
        <taxon>Heunggongvirae</taxon>
        <taxon>Uroviricota</taxon>
        <taxon>Caudoviricetes</taxon>
        <taxon>Jeanschmidtviridae</taxon>
        <taxon>Bertelyvirus</taxon>
        <taxon>Bertelyvirus SC</taxon>
    </lineage>
</organism>
<evidence type="ECO:0000256" key="1">
    <source>
        <dbReference type="SAM" id="MobiDB-lite"/>
    </source>
</evidence>
<name>A0A385EGE7_9CAUD</name>